<dbReference type="PRINTS" id="PR00385">
    <property type="entry name" value="P450"/>
</dbReference>
<dbReference type="Proteomes" id="UP000270094">
    <property type="component" value="Unassembled WGS sequence"/>
</dbReference>
<evidence type="ECO:0000313" key="11">
    <source>
        <dbReference type="Proteomes" id="UP000270094"/>
    </source>
</evidence>
<evidence type="ECO:0000256" key="1">
    <source>
        <dbReference type="ARBA" id="ARBA00001971"/>
    </source>
</evidence>
<evidence type="ECO:0000256" key="8">
    <source>
        <dbReference type="PIRSR" id="PIRSR602401-1"/>
    </source>
</evidence>
<dbReference type="GO" id="GO:0016705">
    <property type="term" value="F:oxidoreductase activity, acting on paired donors, with incorporation or reduction of molecular oxygen"/>
    <property type="evidence" value="ECO:0007669"/>
    <property type="project" value="InterPro"/>
</dbReference>
<dbReference type="InterPro" id="IPR017972">
    <property type="entry name" value="Cyt_P450_CS"/>
</dbReference>
<dbReference type="SUPFAM" id="SSF48264">
    <property type="entry name" value="Cytochrome P450"/>
    <property type="match status" value="1"/>
</dbReference>
<dbReference type="PRINTS" id="PR00463">
    <property type="entry name" value="EP450I"/>
</dbReference>
<keyword evidence="3 8" id="KW-0349">Heme</keyword>
<name>A0A3P7IQC0_STRVU</name>
<evidence type="ECO:0000256" key="9">
    <source>
        <dbReference type="RuleBase" id="RU000461"/>
    </source>
</evidence>
<dbReference type="InterPro" id="IPR002401">
    <property type="entry name" value="Cyt_P450_E_grp-I"/>
</dbReference>
<dbReference type="GO" id="GO:0005506">
    <property type="term" value="F:iron ion binding"/>
    <property type="evidence" value="ECO:0007669"/>
    <property type="project" value="InterPro"/>
</dbReference>
<keyword evidence="5 9" id="KW-0560">Oxidoreductase</keyword>
<evidence type="ECO:0000256" key="2">
    <source>
        <dbReference type="ARBA" id="ARBA00010617"/>
    </source>
</evidence>
<evidence type="ECO:0000256" key="7">
    <source>
        <dbReference type="ARBA" id="ARBA00023033"/>
    </source>
</evidence>
<keyword evidence="11" id="KW-1185">Reference proteome</keyword>
<dbReference type="Pfam" id="PF00067">
    <property type="entry name" value="p450"/>
    <property type="match status" value="1"/>
</dbReference>
<dbReference type="GO" id="GO:0004497">
    <property type="term" value="F:monooxygenase activity"/>
    <property type="evidence" value="ECO:0007669"/>
    <property type="project" value="UniProtKB-KW"/>
</dbReference>
<evidence type="ECO:0008006" key="12">
    <source>
        <dbReference type="Google" id="ProtNLM"/>
    </source>
</evidence>
<evidence type="ECO:0000256" key="4">
    <source>
        <dbReference type="ARBA" id="ARBA00022723"/>
    </source>
</evidence>
<dbReference type="InterPro" id="IPR050476">
    <property type="entry name" value="Insect_CytP450_Detox"/>
</dbReference>
<dbReference type="PROSITE" id="PS00086">
    <property type="entry name" value="CYTOCHROME_P450"/>
    <property type="match status" value="1"/>
</dbReference>
<dbReference type="InterPro" id="IPR001128">
    <property type="entry name" value="Cyt_P450"/>
</dbReference>
<dbReference type="PANTHER" id="PTHR24292">
    <property type="entry name" value="CYTOCHROME P450"/>
    <property type="match status" value="1"/>
</dbReference>
<organism evidence="10 11">
    <name type="scientific">Strongylus vulgaris</name>
    <name type="common">Blood worm</name>
    <dbReference type="NCBI Taxonomy" id="40348"/>
    <lineage>
        <taxon>Eukaryota</taxon>
        <taxon>Metazoa</taxon>
        <taxon>Ecdysozoa</taxon>
        <taxon>Nematoda</taxon>
        <taxon>Chromadorea</taxon>
        <taxon>Rhabditida</taxon>
        <taxon>Rhabditina</taxon>
        <taxon>Rhabditomorpha</taxon>
        <taxon>Strongyloidea</taxon>
        <taxon>Strongylidae</taxon>
        <taxon>Strongylus</taxon>
    </lineage>
</organism>
<dbReference type="InterPro" id="IPR036396">
    <property type="entry name" value="Cyt_P450_sf"/>
</dbReference>
<evidence type="ECO:0000256" key="3">
    <source>
        <dbReference type="ARBA" id="ARBA00022617"/>
    </source>
</evidence>
<sequence length="282" mass="32567">MNASKYKADNAVIPVCFPELAWVLRNLKKYAENLASRFLGTAPSPLVMFSNHLAKLRNDRQAHDEKCDFLQFFKDAEDNTFKGFLNEQVSGKVDVSTIRINKTMAPGETVAQCRFISVAGFDTTANTLALMCDLLSKNEDKQKVLLEEIDSVSSFTYENIHSMKYLHNCIFETLRLQNCLCMEDCLVGPYRFRRGVSIIMDPWSVHHNPKIWGEDVEEFRPERFQSLTTEQLRAFMPFGLGPRQCVGMRFALMEIKLTLCMFLSKYSLRKKDRKDKVGLRRF</sequence>
<dbReference type="Gene3D" id="1.10.630.10">
    <property type="entry name" value="Cytochrome P450"/>
    <property type="match status" value="1"/>
</dbReference>
<evidence type="ECO:0000256" key="6">
    <source>
        <dbReference type="ARBA" id="ARBA00023004"/>
    </source>
</evidence>
<dbReference type="OrthoDB" id="2789670at2759"/>
<keyword evidence="7 9" id="KW-0503">Monooxygenase</keyword>
<protein>
    <recommendedName>
        <fullName evidence="12">Unspecific monooxygenase</fullName>
    </recommendedName>
</protein>
<comment type="similarity">
    <text evidence="2 9">Belongs to the cytochrome P450 family.</text>
</comment>
<dbReference type="GO" id="GO:0020037">
    <property type="term" value="F:heme binding"/>
    <property type="evidence" value="ECO:0007669"/>
    <property type="project" value="InterPro"/>
</dbReference>
<keyword evidence="6 8" id="KW-0408">Iron</keyword>
<accession>A0A3P7IQC0</accession>
<dbReference type="EMBL" id="UYYB01094927">
    <property type="protein sequence ID" value="VDM75101.1"/>
    <property type="molecule type" value="Genomic_DNA"/>
</dbReference>
<proteinExistence type="inferred from homology"/>
<reference evidence="10 11" key="1">
    <citation type="submission" date="2018-11" db="EMBL/GenBank/DDBJ databases">
        <authorList>
            <consortium name="Pathogen Informatics"/>
        </authorList>
    </citation>
    <scope>NUCLEOTIDE SEQUENCE [LARGE SCALE GENOMIC DNA]</scope>
</reference>
<gene>
    <name evidence="10" type="ORF">SVUK_LOCUS10099</name>
</gene>
<dbReference type="AlphaFoldDB" id="A0A3P7IQC0"/>
<keyword evidence="4 8" id="KW-0479">Metal-binding</keyword>
<comment type="cofactor">
    <cofactor evidence="1 8">
        <name>heme</name>
        <dbReference type="ChEBI" id="CHEBI:30413"/>
    </cofactor>
</comment>
<evidence type="ECO:0000256" key="5">
    <source>
        <dbReference type="ARBA" id="ARBA00023002"/>
    </source>
</evidence>
<feature type="binding site" description="axial binding residue" evidence="8">
    <location>
        <position position="245"/>
    </location>
    <ligand>
        <name>heme</name>
        <dbReference type="ChEBI" id="CHEBI:30413"/>
    </ligand>
    <ligandPart>
        <name>Fe</name>
        <dbReference type="ChEBI" id="CHEBI:18248"/>
    </ligandPart>
</feature>
<evidence type="ECO:0000313" key="10">
    <source>
        <dbReference type="EMBL" id="VDM75101.1"/>
    </source>
</evidence>
<dbReference type="PANTHER" id="PTHR24292:SF98">
    <property type="entry name" value="CYTOCHROME P450"/>
    <property type="match status" value="1"/>
</dbReference>